<feature type="chain" id="PRO_5003150673" description="Bacterial OB-fold domain-containing protein" evidence="1">
    <location>
        <begin position="23"/>
        <end position="129"/>
    </location>
</feature>
<sequence>MRRFWQRVTVLIIVSLCTAVSAAALGDAETSQTEERSLPPMNWKNVQTGMEIRVTGKVRLVGNVPFSELVITDNEGNDWYINQDSRPALSGHEQEIVTVRAVVHREKIVLANGKRLNDRRVLDDVEIVQ</sequence>
<gene>
    <name evidence="2" type="ordered locus">Spirs_3898</name>
</gene>
<name>E1R914_SEDSS</name>
<evidence type="ECO:0000313" key="2">
    <source>
        <dbReference type="EMBL" id="ADK82983.1"/>
    </source>
</evidence>
<dbReference type="Proteomes" id="UP000002318">
    <property type="component" value="Chromosome"/>
</dbReference>
<dbReference type="KEGG" id="ssm:Spirs_3898"/>
<proteinExistence type="predicted"/>
<keyword evidence="1" id="KW-0732">Signal</keyword>
<dbReference type="HOGENOM" id="CLU_2120041_0_0_12"/>
<dbReference type="eggNOG" id="ENOG502ZM2V">
    <property type="taxonomic scope" value="Bacteria"/>
</dbReference>
<evidence type="ECO:0000313" key="3">
    <source>
        <dbReference type="Proteomes" id="UP000002318"/>
    </source>
</evidence>
<feature type="signal peptide" evidence="1">
    <location>
        <begin position="1"/>
        <end position="22"/>
    </location>
</feature>
<dbReference type="AlphaFoldDB" id="E1R914"/>
<reference evidence="2 3" key="1">
    <citation type="journal article" date="2010" name="Stand. Genomic Sci.">
        <title>Complete genome sequence of Spirochaeta smaragdinae type strain (SEBR 4228).</title>
        <authorList>
            <person name="Mavromatis K."/>
            <person name="Yasawong M."/>
            <person name="Chertkov O."/>
            <person name="Lapidus A."/>
            <person name="Lucas S."/>
            <person name="Nolan M."/>
            <person name="Del Rio T.G."/>
            <person name="Tice H."/>
            <person name="Cheng J.F."/>
            <person name="Pitluck S."/>
            <person name="Liolios K."/>
            <person name="Ivanova N."/>
            <person name="Tapia R."/>
            <person name="Han C."/>
            <person name="Bruce D."/>
            <person name="Goodwin L."/>
            <person name="Pati A."/>
            <person name="Chen A."/>
            <person name="Palaniappan K."/>
            <person name="Land M."/>
            <person name="Hauser L."/>
            <person name="Chang Y.J."/>
            <person name="Jeffries C.D."/>
            <person name="Detter J.C."/>
            <person name="Rohde M."/>
            <person name="Brambilla E."/>
            <person name="Spring S."/>
            <person name="Goker M."/>
            <person name="Sikorski J."/>
            <person name="Woyke T."/>
            <person name="Bristow J."/>
            <person name="Eisen J.A."/>
            <person name="Markowitz V."/>
            <person name="Hugenholtz P."/>
            <person name="Klenk H.P."/>
            <person name="Kyrpides N.C."/>
        </authorList>
    </citation>
    <scope>NUCLEOTIDE SEQUENCE [LARGE SCALE GENOMIC DNA]</scope>
    <source>
        <strain evidence="3">DSM 11293 / JCM 15392 / SEBR 4228</strain>
    </source>
</reference>
<protein>
    <recommendedName>
        <fullName evidence="4">Bacterial OB-fold domain-containing protein</fullName>
    </recommendedName>
</protein>
<evidence type="ECO:0008006" key="4">
    <source>
        <dbReference type="Google" id="ProtNLM"/>
    </source>
</evidence>
<dbReference type="EMBL" id="CP002116">
    <property type="protein sequence ID" value="ADK82983.1"/>
    <property type="molecule type" value="Genomic_DNA"/>
</dbReference>
<organism evidence="2 3">
    <name type="scientific">Sediminispirochaeta smaragdinae (strain DSM 11293 / JCM 15392 / SEBR 4228)</name>
    <name type="common">Spirochaeta smaragdinae</name>
    <dbReference type="NCBI Taxonomy" id="573413"/>
    <lineage>
        <taxon>Bacteria</taxon>
        <taxon>Pseudomonadati</taxon>
        <taxon>Spirochaetota</taxon>
        <taxon>Spirochaetia</taxon>
        <taxon>Spirochaetales</taxon>
        <taxon>Spirochaetaceae</taxon>
        <taxon>Sediminispirochaeta</taxon>
    </lineage>
</organism>
<keyword evidence="3" id="KW-1185">Reference proteome</keyword>
<accession>E1R914</accession>
<dbReference type="STRING" id="573413.Spirs_3898"/>
<evidence type="ECO:0000256" key="1">
    <source>
        <dbReference type="SAM" id="SignalP"/>
    </source>
</evidence>